<proteinExistence type="predicted"/>
<gene>
    <name evidence="2" type="primary">gloB</name>
    <name evidence="1" type="ORF">A946_09835</name>
    <name evidence="2" type="ORF">kam1_1147</name>
</gene>
<dbReference type="RefSeq" id="WP_039722035.1">
    <property type="nucleotide sequence ID" value="NZ_CP037899.1"/>
</dbReference>
<evidence type="ECO:0000313" key="2">
    <source>
        <dbReference type="EMBL" id="QDQ42375.1"/>
    </source>
</evidence>
<dbReference type="EMBL" id="CP037899">
    <property type="protein sequence ID" value="QDQ42375.1"/>
    <property type="molecule type" value="Genomic_DNA"/>
</dbReference>
<reference evidence="2" key="2">
    <citation type="journal article" date="2019" name="BMC Genomics">
        <title>Complete genome sequence analysis of the thermoacidophilic verrucomicrobial methanotroph 'Candidatus Methylacidiphilum kamchatkense' strain Kam1 and comparison with its closest relatives.</title>
        <authorList>
            <person name="Kruse T."/>
            <person name="Ratnadevi C.M."/>
            <person name="Erikstad H.A."/>
            <person name="Birkeland N.K."/>
        </authorList>
    </citation>
    <scope>NUCLEOTIDE SEQUENCE</scope>
    <source>
        <strain evidence="2">Kam1</strain>
    </source>
</reference>
<dbReference type="PANTHER" id="PTHR42773">
    <property type="entry name" value="METALLO-BETA-LACTAMASE-RELATED"/>
    <property type="match status" value="1"/>
</dbReference>
<evidence type="ECO:0000313" key="3">
    <source>
        <dbReference type="Proteomes" id="UP000031594"/>
    </source>
</evidence>
<accession>A0A0C1V2Q3</accession>
<sequence length="91" mass="10243">MADRNNKYPGNVFGKYYVDTQCIDCDLCRETAPANFKRNDDGGHSYVYKQPQTPEEEEQCREAKEGCPVEAIGDDGDLDVMEIEVGRSTES</sequence>
<evidence type="ECO:0000313" key="1">
    <source>
        <dbReference type="EMBL" id="KIE57945.1"/>
    </source>
</evidence>
<dbReference type="KEGG" id="mkc:kam1_1147"/>
<dbReference type="PANTHER" id="PTHR42773:SF1">
    <property type="entry name" value="METALLO-BETA-LACTAMASE FAMILY PROTEIN"/>
    <property type="match status" value="1"/>
</dbReference>
<dbReference type="STRING" id="1202785.A946_09835"/>
<name>A0A0C1V2Q3_9BACT</name>
<organism evidence="2 4">
    <name type="scientific">Methylacidiphilum kamchatkense Kam1</name>
    <dbReference type="NCBI Taxonomy" id="1202785"/>
    <lineage>
        <taxon>Bacteria</taxon>
        <taxon>Pseudomonadati</taxon>
        <taxon>Verrucomicrobiota</taxon>
        <taxon>Methylacidiphilae</taxon>
        <taxon>Methylacidiphilales</taxon>
        <taxon>Methylacidiphilaceae</taxon>
        <taxon>Methylacidiphilum (ex Ratnadevi et al. 2023)</taxon>
    </lineage>
</organism>
<dbReference type="Gene3D" id="3.30.70.20">
    <property type="match status" value="1"/>
</dbReference>
<dbReference type="Pfam" id="PF13370">
    <property type="entry name" value="Fer4_13"/>
    <property type="match status" value="1"/>
</dbReference>
<evidence type="ECO:0000313" key="4">
    <source>
        <dbReference type="Proteomes" id="UP000315925"/>
    </source>
</evidence>
<keyword evidence="3" id="KW-1185">Reference proteome</keyword>
<dbReference type="Proteomes" id="UP000315925">
    <property type="component" value="Chromosome"/>
</dbReference>
<dbReference type="OrthoDB" id="9803319at2"/>
<dbReference type="SUPFAM" id="SSF54862">
    <property type="entry name" value="4Fe-4S ferredoxins"/>
    <property type="match status" value="1"/>
</dbReference>
<reference evidence="1 3" key="1">
    <citation type="submission" date="2014-08" db="EMBL/GenBank/DDBJ databases">
        <title>Methylacidiphilum kamchatkense strain Kam1 draft genome sequence.</title>
        <authorList>
            <person name="Birkeland N.-K."/>
            <person name="Erikstad H.A."/>
        </authorList>
    </citation>
    <scope>NUCLEOTIDE SEQUENCE [LARGE SCALE GENOMIC DNA]</scope>
    <source>
        <strain evidence="1 3">Kam1</strain>
    </source>
</reference>
<dbReference type="AlphaFoldDB" id="A0A0C1V2Q3"/>
<dbReference type="Proteomes" id="UP000031594">
    <property type="component" value="Unassembled WGS sequence"/>
</dbReference>
<protein>
    <submittedName>
        <fullName evidence="2">Ferredoxin</fullName>
    </submittedName>
</protein>
<dbReference type="EMBL" id="JQNX01000008">
    <property type="protein sequence ID" value="KIE57945.1"/>
    <property type="molecule type" value="Genomic_DNA"/>
</dbReference>
<reference evidence="4" key="3">
    <citation type="submission" date="2019-03" db="EMBL/GenBank/DDBJ databases">
        <title>Complete genome of Methylacidiphilum kamchatkense Kam1.</title>
        <authorList>
            <person name="Kruse T."/>
            <person name="Murarilal Ratnadevi C."/>
            <person name="Erikstad H.-A."/>
            <person name="Birkeland N.-K."/>
        </authorList>
    </citation>
    <scope>NUCLEOTIDE SEQUENCE [LARGE SCALE GENOMIC DNA]</scope>
    <source>
        <strain evidence="4">kam1</strain>
    </source>
</reference>